<dbReference type="GO" id="GO:0006351">
    <property type="term" value="P:DNA-templated transcription"/>
    <property type="evidence" value="ECO:0007669"/>
    <property type="project" value="InterPro"/>
</dbReference>
<feature type="compositionally biased region" description="Low complexity" evidence="6">
    <location>
        <begin position="63"/>
        <end position="74"/>
    </location>
</feature>
<dbReference type="PANTHER" id="PTHR47171">
    <property type="entry name" value="FARA-RELATED"/>
    <property type="match status" value="1"/>
</dbReference>
<accession>A0AA38X3Z8</accession>
<keyword evidence="2" id="KW-0805">Transcription regulation</keyword>
<evidence type="ECO:0000313" key="9">
    <source>
        <dbReference type="Proteomes" id="UP001172673"/>
    </source>
</evidence>
<keyword evidence="1" id="KW-0862">Zinc</keyword>
<dbReference type="PANTHER" id="PTHR47171:SF2">
    <property type="entry name" value="TRANSCRIPTION FACTOR, PUTATIVE-RELATED"/>
    <property type="match status" value="1"/>
</dbReference>
<evidence type="ECO:0000256" key="2">
    <source>
        <dbReference type="ARBA" id="ARBA00023015"/>
    </source>
</evidence>
<keyword evidence="5" id="KW-0539">Nucleus</keyword>
<dbReference type="EMBL" id="JAPDRK010000014">
    <property type="protein sequence ID" value="KAJ9606378.1"/>
    <property type="molecule type" value="Genomic_DNA"/>
</dbReference>
<dbReference type="InterPro" id="IPR007219">
    <property type="entry name" value="XnlR_reg_dom"/>
</dbReference>
<evidence type="ECO:0000256" key="1">
    <source>
        <dbReference type="ARBA" id="ARBA00022833"/>
    </source>
</evidence>
<keyword evidence="3" id="KW-0238">DNA-binding</keyword>
<evidence type="ECO:0000256" key="5">
    <source>
        <dbReference type="ARBA" id="ARBA00023242"/>
    </source>
</evidence>
<evidence type="ECO:0000256" key="4">
    <source>
        <dbReference type="ARBA" id="ARBA00023163"/>
    </source>
</evidence>
<dbReference type="Proteomes" id="UP001172673">
    <property type="component" value="Unassembled WGS sequence"/>
</dbReference>
<feature type="region of interest" description="Disordered" evidence="6">
    <location>
        <begin position="1"/>
        <end position="74"/>
    </location>
</feature>
<evidence type="ECO:0000313" key="8">
    <source>
        <dbReference type="EMBL" id="KAJ9606378.1"/>
    </source>
</evidence>
<sequence>MEASAQASKTTGHALYQGVFPQSEVESSLQVQGPGRGQASQAAQPAVQGPIEGDTDQPPEPSPSGVSMSSAASSYDNGYMERSTYIAPDKLRAEDGSEIKYILPAPSEATQQIANLQSAFRFPPRAIRDSLFENFWTYCYPWDPIVDRSQVTGVDAEAVSPLLLQTIFLAGSRMLSLSQAHNFASAQDYYTRAKTLFWLDYEKDPMTLLIASSLMHWWNPHGPERVSTNTSSFWCRITVSLAQQIGIHNTKKAVPNESLRRRLWWSIVARDCLISVAHGRPQAICLEDCDVPRPTVDDFPGNAPTGLFFIAYVELSLIMGRFAQLGIRRSLNKDHAIGIEDSLHRWAKTLPEQLRLTYNSNNRMYSHEPSKPYNLQSRQLSVLHLTTIILLYRSKSFDGPFPRAAVLAASTIAGSFEDFLARDEVRLLGPAFSFYLLAASIALLSCYKYADLWTLAQEDLKTLAQAQQEMKKKWPSALGSIGSFDKMFKLTVATQTRAKGMPESSLTPIQTVFFEDCDMTLCRMHSILMQKSSQLSTERDQREPPVSTAHRDQQQMINLSGDLSGGVPVVEPYQGGSADHPAAGTLLQQPPDPEEIMGFDAMLQDDGGQLNDAMGDWLFWNELAFDSH</sequence>
<dbReference type="CDD" id="cd12148">
    <property type="entry name" value="fungal_TF_MHR"/>
    <property type="match status" value="1"/>
</dbReference>
<evidence type="ECO:0000256" key="6">
    <source>
        <dbReference type="SAM" id="MobiDB-lite"/>
    </source>
</evidence>
<gene>
    <name evidence="8" type="ORF">H2200_009339</name>
</gene>
<dbReference type="Pfam" id="PF04082">
    <property type="entry name" value="Fungal_trans"/>
    <property type="match status" value="1"/>
</dbReference>
<feature type="domain" description="Xylanolytic transcriptional activator regulatory" evidence="7">
    <location>
        <begin position="231"/>
        <end position="299"/>
    </location>
</feature>
<comment type="caution">
    <text evidence="8">The sequence shown here is derived from an EMBL/GenBank/DDBJ whole genome shotgun (WGS) entry which is preliminary data.</text>
</comment>
<evidence type="ECO:0000259" key="7">
    <source>
        <dbReference type="SMART" id="SM00906"/>
    </source>
</evidence>
<keyword evidence="4" id="KW-0804">Transcription</keyword>
<organism evidence="8 9">
    <name type="scientific">Cladophialophora chaetospira</name>
    <dbReference type="NCBI Taxonomy" id="386627"/>
    <lineage>
        <taxon>Eukaryota</taxon>
        <taxon>Fungi</taxon>
        <taxon>Dikarya</taxon>
        <taxon>Ascomycota</taxon>
        <taxon>Pezizomycotina</taxon>
        <taxon>Eurotiomycetes</taxon>
        <taxon>Chaetothyriomycetidae</taxon>
        <taxon>Chaetothyriales</taxon>
        <taxon>Herpotrichiellaceae</taxon>
        <taxon>Cladophialophora</taxon>
    </lineage>
</organism>
<dbReference type="InterPro" id="IPR052073">
    <property type="entry name" value="Amide_Lactam_Regulators"/>
</dbReference>
<dbReference type="AlphaFoldDB" id="A0AA38X3Z8"/>
<name>A0AA38X3Z8_9EURO</name>
<evidence type="ECO:0000256" key="3">
    <source>
        <dbReference type="ARBA" id="ARBA00023125"/>
    </source>
</evidence>
<reference evidence="8" key="1">
    <citation type="submission" date="2022-10" db="EMBL/GenBank/DDBJ databases">
        <title>Culturing micro-colonial fungi from biological soil crusts in the Mojave desert and describing Neophaeococcomyces mojavensis, and introducing the new genera and species Taxawa tesnikishii.</title>
        <authorList>
            <person name="Kurbessoian T."/>
            <person name="Stajich J.E."/>
        </authorList>
    </citation>
    <scope>NUCLEOTIDE SEQUENCE</scope>
    <source>
        <strain evidence="8">TK_41</strain>
    </source>
</reference>
<dbReference type="GO" id="GO:0008270">
    <property type="term" value="F:zinc ion binding"/>
    <property type="evidence" value="ECO:0007669"/>
    <property type="project" value="InterPro"/>
</dbReference>
<keyword evidence="9" id="KW-1185">Reference proteome</keyword>
<dbReference type="GO" id="GO:0003677">
    <property type="term" value="F:DNA binding"/>
    <property type="evidence" value="ECO:0007669"/>
    <property type="project" value="UniProtKB-KW"/>
</dbReference>
<feature type="compositionally biased region" description="Polar residues" evidence="6">
    <location>
        <begin position="1"/>
        <end position="11"/>
    </location>
</feature>
<proteinExistence type="predicted"/>
<protein>
    <recommendedName>
        <fullName evidence="7">Xylanolytic transcriptional activator regulatory domain-containing protein</fullName>
    </recommendedName>
</protein>
<dbReference type="SMART" id="SM00906">
    <property type="entry name" value="Fungal_trans"/>
    <property type="match status" value="1"/>
</dbReference>